<evidence type="ECO:0000259" key="3">
    <source>
        <dbReference type="Pfam" id="PF13806"/>
    </source>
</evidence>
<evidence type="ECO:0000313" key="4">
    <source>
        <dbReference type="EMBL" id="MCV2402312.1"/>
    </source>
</evidence>
<evidence type="ECO:0000256" key="1">
    <source>
        <dbReference type="ARBA" id="ARBA00023002"/>
    </source>
</evidence>
<dbReference type="RefSeq" id="WP_263529692.1">
    <property type="nucleotide sequence ID" value="NZ_JAOVZB010000002.1"/>
</dbReference>
<dbReference type="PANTHER" id="PTHR40562:SF1">
    <property type="entry name" value="NITRITE REDUCTASE (NADH) SMALL SUBUNIT"/>
    <property type="match status" value="1"/>
</dbReference>
<keyword evidence="1" id="KW-0560">Oxidoreductase</keyword>
<dbReference type="InterPro" id="IPR036922">
    <property type="entry name" value="Rieske_2Fe-2S_sf"/>
</dbReference>
<evidence type="ECO:0000256" key="2">
    <source>
        <dbReference type="ARBA" id="ARBA00023063"/>
    </source>
</evidence>
<feature type="domain" description="Rieske-like [2Fe-2S]" evidence="3">
    <location>
        <begin position="4"/>
        <end position="107"/>
    </location>
</feature>
<comment type="caution">
    <text evidence="4">The sequence shown here is derived from an EMBL/GenBank/DDBJ whole genome shotgun (WGS) entry which is preliminary data.</text>
</comment>
<reference evidence="4 5" key="1">
    <citation type="submission" date="2022-10" db="EMBL/GenBank/DDBJ databases">
        <title>Marinomonas transparenta sp. nov. and Marinomonas sargassi sp. nov., isolated from marine alga (Sargassum natans (L.) Gaillon).</title>
        <authorList>
            <person name="Wang Y."/>
        </authorList>
    </citation>
    <scope>NUCLEOTIDE SEQUENCE [LARGE SCALE GENOMIC DNA]</scope>
    <source>
        <strain evidence="4 5">C2222</strain>
    </source>
</reference>
<name>A0ABT2YQY5_9GAMM</name>
<dbReference type="PROSITE" id="PS51300">
    <property type="entry name" value="NIRD"/>
    <property type="match status" value="1"/>
</dbReference>
<dbReference type="NCBIfam" id="TIGR02378">
    <property type="entry name" value="nirD_assim_sml"/>
    <property type="match status" value="1"/>
</dbReference>
<dbReference type="EMBL" id="JAOVZB010000002">
    <property type="protein sequence ID" value="MCV2402312.1"/>
    <property type="molecule type" value="Genomic_DNA"/>
</dbReference>
<dbReference type="InterPro" id="IPR017881">
    <property type="entry name" value="NirD"/>
</dbReference>
<keyword evidence="2" id="KW-0534">Nitrate assimilation</keyword>
<dbReference type="Pfam" id="PF13806">
    <property type="entry name" value="Rieske_2"/>
    <property type="match status" value="1"/>
</dbReference>
<evidence type="ECO:0000313" key="5">
    <source>
        <dbReference type="Proteomes" id="UP001209713"/>
    </source>
</evidence>
<accession>A0ABT2YQY5</accession>
<dbReference type="Proteomes" id="UP001209713">
    <property type="component" value="Unassembled WGS sequence"/>
</dbReference>
<organism evidence="4 5">
    <name type="scientific">Marinomonas sargassi</name>
    <dbReference type="NCBI Taxonomy" id="2984494"/>
    <lineage>
        <taxon>Bacteria</taxon>
        <taxon>Pseudomonadati</taxon>
        <taxon>Pseudomonadota</taxon>
        <taxon>Gammaproteobacteria</taxon>
        <taxon>Oceanospirillales</taxon>
        <taxon>Oceanospirillaceae</taxon>
        <taxon>Marinomonas</taxon>
    </lineage>
</organism>
<proteinExistence type="predicted"/>
<sequence>MTMQWKLVCKQSDLVKGAGVAAMVNGQQVALFYVPEAESQIFAISNWDPFGKANVLSRGLVAHLQGEWTVASPLYKQHFVLSSGKCLEDDVTIPSWQAKLEGENVYIAES</sequence>
<gene>
    <name evidence="4" type="primary">nirD</name>
    <name evidence="4" type="ORF">OFY17_05355</name>
</gene>
<dbReference type="InterPro" id="IPR012748">
    <property type="entry name" value="Rieske-like_NirD"/>
</dbReference>
<dbReference type="CDD" id="cd03529">
    <property type="entry name" value="Rieske_NirD"/>
    <property type="match status" value="1"/>
</dbReference>
<dbReference type="PANTHER" id="PTHR40562">
    <property type="match status" value="1"/>
</dbReference>
<dbReference type="SUPFAM" id="SSF50022">
    <property type="entry name" value="ISP domain"/>
    <property type="match status" value="1"/>
</dbReference>
<keyword evidence="5" id="KW-1185">Reference proteome</keyword>
<dbReference type="Gene3D" id="2.102.10.10">
    <property type="entry name" value="Rieske [2Fe-2S] iron-sulphur domain"/>
    <property type="match status" value="1"/>
</dbReference>
<protein>
    <submittedName>
        <fullName evidence="4">Nitrite reductase small subunit NirD</fullName>
    </submittedName>
</protein>